<accession>A0A654FQA5</accession>
<dbReference type="AlphaFoldDB" id="A0A5S9XTI1"/>
<dbReference type="InterPro" id="IPR006462">
    <property type="entry name" value="MS5"/>
</dbReference>
<dbReference type="Proteomes" id="UP000434276">
    <property type="component" value="Unassembled WGS sequence"/>
</dbReference>
<dbReference type="NCBIfam" id="TIGR01572">
    <property type="entry name" value="A_thl_para_3677"/>
    <property type="match status" value="1"/>
</dbReference>
<reference evidence="1 4" key="1">
    <citation type="submission" date="2019-12" db="EMBL/GenBank/DDBJ databases">
        <authorList>
            <person name="Jiao W.-B."/>
            <person name="Schneeberger K."/>
        </authorList>
    </citation>
    <scope>NUCLEOTIDE SEQUENCE [LARGE SCALE GENOMIC DNA]</scope>
    <source>
        <strain evidence="3">cv. An-1</strain>
        <strain evidence="4">cv. C24</strain>
    </source>
</reference>
<dbReference type="Proteomes" id="UP000426265">
    <property type="component" value="Unassembled WGS sequence"/>
</dbReference>
<gene>
    <name evidence="2" type="ORF">AN1_LOCUS18478</name>
    <name evidence="1" type="ORF">C24_LOCUS18368</name>
</gene>
<dbReference type="ExpressionAtlas" id="A0A5S9XTI1">
    <property type="expression patterns" value="baseline and differential"/>
</dbReference>
<dbReference type="PANTHER" id="PTHR31260:SF65">
    <property type="entry name" value="BNAANNG28850D PROTEIN"/>
    <property type="match status" value="1"/>
</dbReference>
<protein>
    <submittedName>
        <fullName evidence="1">Uncharacterized protein</fullName>
    </submittedName>
</protein>
<sequence>MEEYEFLVRVREAGGFDIEHLMDTKPSSCVIGCREFDNNDDYNAHIVLFARMGIHKYNMIQGTNLQLSCVEKYNYRSPRVYSAFYITLIAKDPDACNSLVTFQTRVVEEGFNMTKLSCNIARPKPGPQENAALPRHPVDLEPVDVFYKGSLPEWPPEDAFNDNKRFYVVKKSELLTHDWIRLYMELAFLKAHLRSPKNPNLSKLVIVMVAIETKDNMEPPSERLKARNAFFYIKYKYHANKGRGPKRRLGHKTHDRIAIVRRTLDKNTGYLTLEFPEPIL</sequence>
<dbReference type="OrthoDB" id="1107319at2759"/>
<name>A0A5S9XTI1_ARATH</name>
<evidence type="ECO:0000313" key="3">
    <source>
        <dbReference type="Proteomes" id="UP000426265"/>
    </source>
</evidence>
<evidence type="ECO:0000313" key="2">
    <source>
        <dbReference type="EMBL" id="VYS63057.1"/>
    </source>
</evidence>
<evidence type="ECO:0000313" key="4">
    <source>
        <dbReference type="Proteomes" id="UP000434276"/>
    </source>
</evidence>
<dbReference type="Pfam" id="PF04776">
    <property type="entry name" value="protein_MS5"/>
    <property type="match status" value="1"/>
</dbReference>
<accession>A0A5S9XTI1</accession>
<dbReference type="EMBL" id="CACSHJ010000095">
    <property type="protein sequence ID" value="CAA0395626.1"/>
    <property type="molecule type" value="Genomic_DNA"/>
</dbReference>
<proteinExistence type="predicted"/>
<dbReference type="EMBL" id="CACRSJ010000109">
    <property type="protein sequence ID" value="VYS63057.1"/>
    <property type="molecule type" value="Genomic_DNA"/>
</dbReference>
<dbReference type="PANTHER" id="PTHR31260">
    <property type="entry name" value="CYSTATIN/MONELLIN SUPERFAMILY PROTEIN"/>
    <property type="match status" value="1"/>
</dbReference>
<organism evidence="1 4">
    <name type="scientific">Arabidopsis thaliana</name>
    <name type="common">Mouse-ear cress</name>
    <dbReference type="NCBI Taxonomy" id="3702"/>
    <lineage>
        <taxon>Eukaryota</taxon>
        <taxon>Viridiplantae</taxon>
        <taxon>Streptophyta</taxon>
        <taxon>Embryophyta</taxon>
        <taxon>Tracheophyta</taxon>
        <taxon>Spermatophyta</taxon>
        <taxon>Magnoliopsida</taxon>
        <taxon>eudicotyledons</taxon>
        <taxon>Gunneridae</taxon>
        <taxon>Pentapetalae</taxon>
        <taxon>rosids</taxon>
        <taxon>malvids</taxon>
        <taxon>Brassicales</taxon>
        <taxon>Brassicaceae</taxon>
        <taxon>Camelineae</taxon>
        <taxon>Arabidopsis</taxon>
    </lineage>
</organism>
<evidence type="ECO:0000313" key="1">
    <source>
        <dbReference type="EMBL" id="CAA0395626.1"/>
    </source>
</evidence>